<gene>
    <name evidence="1" type="ORF">AG1IA_09764</name>
</gene>
<accession>L8WE38</accession>
<organism evidence="1 2">
    <name type="scientific">Thanatephorus cucumeris (strain AG1-IA)</name>
    <name type="common">Rice sheath blight fungus</name>
    <name type="synonym">Rhizoctonia solani</name>
    <dbReference type="NCBI Taxonomy" id="983506"/>
    <lineage>
        <taxon>Eukaryota</taxon>
        <taxon>Fungi</taxon>
        <taxon>Dikarya</taxon>
        <taxon>Basidiomycota</taxon>
        <taxon>Agaricomycotina</taxon>
        <taxon>Agaricomycetes</taxon>
        <taxon>Cantharellales</taxon>
        <taxon>Ceratobasidiaceae</taxon>
        <taxon>Rhizoctonia</taxon>
        <taxon>Rhizoctonia solani AG-1</taxon>
    </lineage>
</organism>
<proteinExistence type="predicted"/>
<dbReference type="AlphaFoldDB" id="L8WE38"/>
<keyword evidence="2" id="KW-1185">Reference proteome</keyword>
<sequence length="257" mass="29877">MYALCFEYGSLDRAVDPDLECSTKVRDAASHNNIAHRPRSLMTCDFDLMHVYVVLAMRVRRYVRRDIGRVLGRRGFLVYWFGVGRFSLYCGNIGRPYLVEKSRSFYPRARRWPRVCLGSRFFMWLTSLCTAWLTLILRPKFRASSFQVASPRGGYFQLQPTAYANSTIEGQASQDFQLYVAHHVMDDRIPRRRADMRRGVLVPLYNACSIFVSCRTRSPYSSILISFEDEIICNYCSNLESLLETRPRSTWSVLPVK</sequence>
<dbReference type="HOGENOM" id="CLU_1082505_0_0_1"/>
<reference evidence="1 2" key="1">
    <citation type="journal article" date="2013" name="Nat. Commun.">
        <title>The evolution and pathogenic mechanisms of the rice sheath blight pathogen.</title>
        <authorList>
            <person name="Zheng A."/>
            <person name="Lin R."/>
            <person name="Xu L."/>
            <person name="Qin P."/>
            <person name="Tang C."/>
            <person name="Ai P."/>
            <person name="Zhang D."/>
            <person name="Liu Y."/>
            <person name="Sun Z."/>
            <person name="Feng H."/>
            <person name="Wang Y."/>
            <person name="Chen Y."/>
            <person name="Liang X."/>
            <person name="Fu R."/>
            <person name="Li Q."/>
            <person name="Zhang J."/>
            <person name="Yu X."/>
            <person name="Xie Z."/>
            <person name="Ding L."/>
            <person name="Guan P."/>
            <person name="Tang J."/>
            <person name="Liang Y."/>
            <person name="Wang S."/>
            <person name="Deng Q."/>
            <person name="Li S."/>
            <person name="Zhu J."/>
            <person name="Wang L."/>
            <person name="Liu H."/>
            <person name="Li P."/>
        </authorList>
    </citation>
    <scope>NUCLEOTIDE SEQUENCE [LARGE SCALE GENOMIC DNA]</scope>
    <source>
        <strain evidence="2">AG-1 IA</strain>
    </source>
</reference>
<comment type="caution">
    <text evidence="1">The sequence shown here is derived from an EMBL/GenBank/DDBJ whole genome shotgun (WGS) entry which is preliminary data.</text>
</comment>
<evidence type="ECO:0000313" key="1">
    <source>
        <dbReference type="EMBL" id="ELU36205.1"/>
    </source>
</evidence>
<dbReference type="Proteomes" id="UP000011668">
    <property type="component" value="Unassembled WGS sequence"/>
</dbReference>
<evidence type="ECO:0000313" key="2">
    <source>
        <dbReference type="Proteomes" id="UP000011668"/>
    </source>
</evidence>
<dbReference type="EMBL" id="AFRT01004004">
    <property type="protein sequence ID" value="ELU36205.1"/>
    <property type="molecule type" value="Genomic_DNA"/>
</dbReference>
<protein>
    <submittedName>
        <fullName evidence="1">Uncharacterized protein</fullName>
    </submittedName>
</protein>
<name>L8WE38_THACA</name>